<keyword evidence="3 4" id="KW-0862">Zinc</keyword>
<dbReference type="GO" id="GO:0008270">
    <property type="term" value="F:zinc ion binding"/>
    <property type="evidence" value="ECO:0007669"/>
    <property type="project" value="UniProtKB-KW"/>
</dbReference>
<dbReference type="SMART" id="SM00356">
    <property type="entry name" value="ZnF_C3H1"/>
    <property type="match status" value="2"/>
</dbReference>
<reference evidence="7" key="1">
    <citation type="submission" date="2021-01" db="EMBL/GenBank/DDBJ databases">
        <authorList>
            <person name="Corre E."/>
            <person name="Pelletier E."/>
            <person name="Niang G."/>
            <person name="Scheremetjew M."/>
            <person name="Finn R."/>
            <person name="Kale V."/>
            <person name="Holt S."/>
            <person name="Cochrane G."/>
            <person name="Meng A."/>
            <person name="Brown T."/>
            <person name="Cohen L."/>
        </authorList>
    </citation>
    <scope>NUCLEOTIDE SEQUENCE</scope>
    <source>
        <strain evidence="7">CCAP 1951/1</strain>
    </source>
</reference>
<feature type="region of interest" description="Disordered" evidence="5">
    <location>
        <begin position="241"/>
        <end position="275"/>
    </location>
</feature>
<dbReference type="PANTHER" id="PTHR37562">
    <property type="entry name" value="C3H1-TYPE DOMAIN-CONTAINING PROTEIN-RELATED"/>
    <property type="match status" value="1"/>
</dbReference>
<feature type="domain" description="C3H1-type" evidence="6">
    <location>
        <begin position="153"/>
        <end position="176"/>
    </location>
</feature>
<gene>
    <name evidence="7" type="ORF">NDES1114_LOCUS28664</name>
</gene>
<evidence type="ECO:0000256" key="5">
    <source>
        <dbReference type="SAM" id="MobiDB-lite"/>
    </source>
</evidence>
<evidence type="ECO:0000256" key="1">
    <source>
        <dbReference type="ARBA" id="ARBA00022723"/>
    </source>
</evidence>
<feature type="domain" description="C3H1-type" evidence="6">
    <location>
        <begin position="58"/>
        <end position="86"/>
    </location>
</feature>
<dbReference type="EMBL" id="HBGF01042837">
    <property type="protein sequence ID" value="CAD9142945.1"/>
    <property type="molecule type" value="Transcribed_RNA"/>
</dbReference>
<sequence>MSHNVFGNVSADQQSRLSRWRSRHTPVHVRSRADPGMVLIVPRKCVVRLPCSRAAATSTDLYICDAFAQHGACARGDACPDVHADVAHAVRLYPHRRDSIVAADAAELPVLGATGQMLHVALPNEKVPSVFVDAGACLATQALNGDPDGLRSVCAHFAKKGVCDFGASCRFVHPLPPPAQQLQAREYHHGSQSPPGLAAAAADSASTLAVAGAVATGASLLGRRASASVSTNFSPPILFEAAGATAPEPPAPNTPHRPRRRYQFDPYGQRGWRAE</sequence>
<keyword evidence="2 4" id="KW-0863">Zinc-finger</keyword>
<dbReference type="InterPro" id="IPR036855">
    <property type="entry name" value="Znf_CCCH_sf"/>
</dbReference>
<dbReference type="Pfam" id="PF00642">
    <property type="entry name" value="zf-CCCH"/>
    <property type="match status" value="1"/>
</dbReference>
<accession>A0A7S1W0X7</accession>
<evidence type="ECO:0000256" key="2">
    <source>
        <dbReference type="ARBA" id="ARBA00022771"/>
    </source>
</evidence>
<dbReference type="AlphaFoldDB" id="A0A7S1W0X7"/>
<dbReference type="PANTHER" id="PTHR37562:SF5">
    <property type="entry name" value="C3H1-TYPE DOMAIN-CONTAINING PROTEIN"/>
    <property type="match status" value="1"/>
</dbReference>
<proteinExistence type="predicted"/>
<name>A0A7S1W0X7_NEODS</name>
<evidence type="ECO:0000256" key="3">
    <source>
        <dbReference type="ARBA" id="ARBA00022833"/>
    </source>
</evidence>
<evidence type="ECO:0000256" key="4">
    <source>
        <dbReference type="PROSITE-ProRule" id="PRU00723"/>
    </source>
</evidence>
<keyword evidence="1 4" id="KW-0479">Metal-binding</keyword>
<protein>
    <recommendedName>
        <fullName evidence="6">C3H1-type domain-containing protein</fullName>
    </recommendedName>
</protein>
<dbReference type="InterPro" id="IPR000571">
    <property type="entry name" value="Znf_CCCH"/>
</dbReference>
<evidence type="ECO:0000313" key="7">
    <source>
        <dbReference type="EMBL" id="CAD9142945.1"/>
    </source>
</evidence>
<feature type="zinc finger region" description="C3H1-type" evidence="4">
    <location>
        <begin position="58"/>
        <end position="86"/>
    </location>
</feature>
<dbReference type="PROSITE" id="PS50103">
    <property type="entry name" value="ZF_C3H1"/>
    <property type="match status" value="2"/>
</dbReference>
<evidence type="ECO:0000259" key="6">
    <source>
        <dbReference type="PROSITE" id="PS50103"/>
    </source>
</evidence>
<dbReference type="Gene3D" id="3.30.1370.210">
    <property type="match status" value="1"/>
</dbReference>
<dbReference type="SUPFAM" id="SSF90229">
    <property type="entry name" value="CCCH zinc finger"/>
    <property type="match status" value="2"/>
</dbReference>
<organism evidence="7">
    <name type="scientific">Neobodo designis</name>
    <name type="common">Flagellated protozoan</name>
    <name type="synonym">Bodo designis</name>
    <dbReference type="NCBI Taxonomy" id="312471"/>
    <lineage>
        <taxon>Eukaryota</taxon>
        <taxon>Discoba</taxon>
        <taxon>Euglenozoa</taxon>
        <taxon>Kinetoplastea</taxon>
        <taxon>Metakinetoplastina</taxon>
        <taxon>Neobodonida</taxon>
        <taxon>Neobodo</taxon>
    </lineage>
</organism>
<feature type="zinc finger region" description="C3H1-type" evidence="4">
    <location>
        <begin position="153"/>
        <end position="176"/>
    </location>
</feature>